<evidence type="ECO:0000256" key="6">
    <source>
        <dbReference type="SAM" id="MobiDB-lite"/>
    </source>
</evidence>
<dbReference type="PANTHER" id="PTHR10507">
    <property type="entry name" value="CDC45-RELATED PROTEIN"/>
    <property type="match status" value="1"/>
</dbReference>
<dbReference type="GO" id="GO:1902977">
    <property type="term" value="P:mitotic DNA replication preinitiation complex assembly"/>
    <property type="evidence" value="ECO:0007669"/>
    <property type="project" value="TreeGrafter"/>
</dbReference>
<evidence type="ECO:0000256" key="3">
    <source>
        <dbReference type="ARBA" id="ARBA00022705"/>
    </source>
</evidence>
<evidence type="ECO:0000256" key="5">
    <source>
        <dbReference type="ARBA" id="ARBA00023306"/>
    </source>
</evidence>
<organism evidence="7 8">
    <name type="scientific">Strigamia maritima</name>
    <name type="common">European centipede</name>
    <name type="synonym">Geophilus maritimus</name>
    <dbReference type="NCBI Taxonomy" id="126957"/>
    <lineage>
        <taxon>Eukaryota</taxon>
        <taxon>Metazoa</taxon>
        <taxon>Ecdysozoa</taxon>
        <taxon>Arthropoda</taxon>
        <taxon>Myriapoda</taxon>
        <taxon>Chilopoda</taxon>
        <taxon>Pleurostigmophora</taxon>
        <taxon>Geophilomorpha</taxon>
        <taxon>Linotaeniidae</taxon>
        <taxon>Strigamia</taxon>
    </lineage>
</organism>
<dbReference type="GO" id="GO:0031261">
    <property type="term" value="C:DNA replication preinitiation complex"/>
    <property type="evidence" value="ECO:0007669"/>
    <property type="project" value="TreeGrafter"/>
</dbReference>
<evidence type="ECO:0000313" key="8">
    <source>
        <dbReference type="Proteomes" id="UP000014500"/>
    </source>
</evidence>
<dbReference type="STRING" id="126957.T1IT13"/>
<feature type="region of interest" description="Disordered" evidence="6">
    <location>
        <begin position="145"/>
        <end position="167"/>
    </location>
</feature>
<dbReference type="GO" id="GO:0003697">
    <property type="term" value="F:single-stranded DNA binding"/>
    <property type="evidence" value="ECO:0007669"/>
    <property type="project" value="TreeGrafter"/>
</dbReference>
<sequence>MIVSDIKKGFYDDIHSQQNVHVFVSFDVDAVCAWKILQFLFRCCDVSYTIIPVKTAEDLKRAYDQNKEFVKRVILINCGANINVLDYLDPTDDPIFYILDSHRPIDLYNVYNENQVRLILKADDIIEAEKFPNLQDVFLINNDEEEDEEYGSDEDSPPKRKRFDEDALEKQREKRIWQEKRDEIMHDYLKYTYYGPSSAVIMFDIAWKLSLDNNELLWWAIIGLTEQYINNKIDSHEYVLECDSLQCHVARHNPRQENDALSIDCLKITFDRDLFLALYRHWSLHDSIRNTMHTACRFKLWTLKGEKKLYEFLADLGLPLAQVKQKYVSMDMHLRGNVKTWIEDKAEKYGLNQILFASFHVQQGFRNKFCAADIVYAVTALLESGDDKTAVECFYDAVDCLARSKSDILYKGLDSAKHQLSLIYRQVQTFIDSGQVISTGPFFYANIQEGAINAKYFSHTTCITQLAQFLLQAQTTLHARKTKKKHLPLVLSAPAAEDFICLVGIPPISGSSTKKGNSTKDDTTGNYDEKLNEMFNPMDITIVQMQELVKKMSRLTSELKYLSETNDSDEISEELLMAYRKEFDVKNSCIKELARHRDRPNLMHLVGVWESQVYLYSVKFNIETMLQEMNLR</sequence>
<dbReference type="EMBL" id="JH431454">
    <property type="status" value="NOT_ANNOTATED_CDS"/>
    <property type="molecule type" value="Genomic_DNA"/>
</dbReference>
<dbReference type="GO" id="GO:0006270">
    <property type="term" value="P:DNA replication initiation"/>
    <property type="evidence" value="ECO:0007669"/>
    <property type="project" value="InterPro"/>
</dbReference>
<protein>
    <recommendedName>
        <fullName evidence="9">Cell division control protein 45 homolog</fullName>
    </recommendedName>
</protein>
<dbReference type="EnsemblMetazoa" id="SMAR004255-RA">
    <property type="protein sequence ID" value="SMAR004255-PA"/>
    <property type="gene ID" value="SMAR004255"/>
</dbReference>
<keyword evidence="8" id="KW-1185">Reference proteome</keyword>
<dbReference type="GO" id="GO:0003688">
    <property type="term" value="F:DNA replication origin binding"/>
    <property type="evidence" value="ECO:0007669"/>
    <property type="project" value="TreeGrafter"/>
</dbReference>
<keyword evidence="5" id="KW-0131">Cell cycle</keyword>
<dbReference type="HOGENOM" id="CLU_005871_4_0_1"/>
<dbReference type="InterPro" id="IPR003874">
    <property type="entry name" value="CDC45"/>
</dbReference>
<reference evidence="7" key="2">
    <citation type="submission" date="2015-02" db="UniProtKB">
        <authorList>
            <consortium name="EnsemblMetazoa"/>
        </authorList>
    </citation>
    <scope>IDENTIFICATION</scope>
</reference>
<dbReference type="OMA" id="HQESGVD"/>
<evidence type="ECO:0000256" key="2">
    <source>
        <dbReference type="ARBA" id="ARBA00010727"/>
    </source>
</evidence>
<dbReference type="AlphaFoldDB" id="T1IT13"/>
<dbReference type="eggNOG" id="KOG2475">
    <property type="taxonomic scope" value="Eukaryota"/>
</dbReference>
<dbReference type="Pfam" id="PF02724">
    <property type="entry name" value="CDC45"/>
    <property type="match status" value="1"/>
</dbReference>
<evidence type="ECO:0008006" key="9">
    <source>
        <dbReference type="Google" id="ProtNLM"/>
    </source>
</evidence>
<proteinExistence type="inferred from homology"/>
<dbReference type="GO" id="GO:0003682">
    <property type="term" value="F:chromatin binding"/>
    <property type="evidence" value="ECO:0007669"/>
    <property type="project" value="TreeGrafter"/>
</dbReference>
<dbReference type="Proteomes" id="UP000014500">
    <property type="component" value="Unassembled WGS sequence"/>
</dbReference>
<reference evidence="8" key="1">
    <citation type="submission" date="2011-05" db="EMBL/GenBank/DDBJ databases">
        <authorList>
            <person name="Richards S.R."/>
            <person name="Qu J."/>
            <person name="Jiang H."/>
            <person name="Jhangiani S.N."/>
            <person name="Agravi P."/>
            <person name="Goodspeed R."/>
            <person name="Gross S."/>
            <person name="Mandapat C."/>
            <person name="Jackson L."/>
            <person name="Mathew T."/>
            <person name="Pu L."/>
            <person name="Thornton R."/>
            <person name="Saada N."/>
            <person name="Wilczek-Boney K.B."/>
            <person name="Lee S."/>
            <person name="Kovar C."/>
            <person name="Wu Y."/>
            <person name="Scherer S.E."/>
            <person name="Worley K.C."/>
            <person name="Muzny D.M."/>
            <person name="Gibbs R."/>
        </authorList>
    </citation>
    <scope>NUCLEOTIDE SEQUENCE</scope>
    <source>
        <strain evidence="8">Brora</strain>
    </source>
</reference>
<dbReference type="PANTHER" id="PTHR10507:SF0">
    <property type="entry name" value="CELL DIVISION CONTROL PROTEIN 45 HOMOLOG"/>
    <property type="match status" value="1"/>
</dbReference>
<feature type="compositionally biased region" description="Acidic residues" evidence="6">
    <location>
        <begin position="145"/>
        <end position="155"/>
    </location>
</feature>
<accession>T1IT13</accession>
<evidence type="ECO:0000313" key="7">
    <source>
        <dbReference type="EnsemblMetazoa" id="SMAR004255-PA"/>
    </source>
</evidence>
<keyword evidence="3" id="KW-0235">DNA replication</keyword>
<comment type="subcellular location">
    <subcellularLocation>
        <location evidence="1">Nucleus</location>
    </subcellularLocation>
</comment>
<evidence type="ECO:0000256" key="1">
    <source>
        <dbReference type="ARBA" id="ARBA00004123"/>
    </source>
</evidence>
<dbReference type="GO" id="GO:0000727">
    <property type="term" value="P:double-strand break repair via break-induced replication"/>
    <property type="evidence" value="ECO:0007669"/>
    <property type="project" value="TreeGrafter"/>
</dbReference>
<feature type="compositionally biased region" description="Basic and acidic residues" evidence="6">
    <location>
        <begin position="156"/>
        <end position="167"/>
    </location>
</feature>
<dbReference type="PhylomeDB" id="T1IT13"/>
<evidence type="ECO:0000256" key="4">
    <source>
        <dbReference type="ARBA" id="ARBA00023242"/>
    </source>
</evidence>
<name>T1IT13_STRMM</name>
<keyword evidence="4" id="KW-0539">Nucleus</keyword>
<comment type="similarity">
    <text evidence="2">Belongs to the CDC45 family.</text>
</comment>